<sequence length="50" mass="5442">MRFPDLHMKALLESAACSFYGGSHGIAHHVPSLVSCSSGDGNYCFQMFFS</sequence>
<dbReference type="AlphaFoldDB" id="A0A8T0IZW2"/>
<dbReference type="EMBL" id="CM026422">
    <property type="protein sequence ID" value="KAG0588268.1"/>
    <property type="molecule type" value="Genomic_DNA"/>
</dbReference>
<proteinExistence type="predicted"/>
<name>A0A8T0IZW2_CERPU</name>
<protein>
    <submittedName>
        <fullName evidence="1">Uncharacterized protein</fullName>
    </submittedName>
</protein>
<comment type="caution">
    <text evidence="1">The sequence shown here is derived from an EMBL/GenBank/DDBJ whole genome shotgun (WGS) entry which is preliminary data.</text>
</comment>
<keyword evidence="2" id="KW-1185">Reference proteome</keyword>
<organism evidence="1 2">
    <name type="scientific">Ceratodon purpureus</name>
    <name type="common">Fire moss</name>
    <name type="synonym">Dicranum purpureum</name>
    <dbReference type="NCBI Taxonomy" id="3225"/>
    <lineage>
        <taxon>Eukaryota</taxon>
        <taxon>Viridiplantae</taxon>
        <taxon>Streptophyta</taxon>
        <taxon>Embryophyta</taxon>
        <taxon>Bryophyta</taxon>
        <taxon>Bryophytina</taxon>
        <taxon>Bryopsida</taxon>
        <taxon>Dicranidae</taxon>
        <taxon>Pseudoditrichales</taxon>
        <taxon>Ditrichaceae</taxon>
        <taxon>Ceratodon</taxon>
    </lineage>
</organism>
<dbReference type="Proteomes" id="UP000822688">
    <property type="component" value="Chromosome 2"/>
</dbReference>
<gene>
    <name evidence="1" type="ORF">KC19_2G230200</name>
</gene>
<reference evidence="1" key="1">
    <citation type="submission" date="2020-06" db="EMBL/GenBank/DDBJ databases">
        <title>WGS assembly of Ceratodon purpureus strain R40.</title>
        <authorList>
            <person name="Carey S.B."/>
            <person name="Jenkins J."/>
            <person name="Shu S."/>
            <person name="Lovell J.T."/>
            <person name="Sreedasyam A."/>
            <person name="Maumus F."/>
            <person name="Tiley G.P."/>
            <person name="Fernandez-Pozo N."/>
            <person name="Barry K."/>
            <person name="Chen C."/>
            <person name="Wang M."/>
            <person name="Lipzen A."/>
            <person name="Daum C."/>
            <person name="Saski C.A."/>
            <person name="Payton A.C."/>
            <person name="Mcbreen J.C."/>
            <person name="Conrad R.E."/>
            <person name="Kollar L.M."/>
            <person name="Olsson S."/>
            <person name="Huttunen S."/>
            <person name="Landis J.B."/>
            <person name="Wickett N.J."/>
            <person name="Johnson M.G."/>
            <person name="Rensing S.A."/>
            <person name="Grimwood J."/>
            <person name="Schmutz J."/>
            <person name="Mcdaniel S.F."/>
        </authorList>
    </citation>
    <scope>NUCLEOTIDE SEQUENCE</scope>
    <source>
        <strain evidence="1">R40</strain>
    </source>
</reference>
<evidence type="ECO:0000313" key="2">
    <source>
        <dbReference type="Proteomes" id="UP000822688"/>
    </source>
</evidence>
<accession>A0A8T0IZW2</accession>
<evidence type="ECO:0000313" key="1">
    <source>
        <dbReference type="EMBL" id="KAG0588268.1"/>
    </source>
</evidence>